<name>A0ABZ0T8D2_HALED</name>
<dbReference type="EMBL" id="CP139472">
    <property type="protein sequence ID" value="WPU47853.1"/>
    <property type="molecule type" value="Genomic_DNA"/>
</dbReference>
<feature type="region of interest" description="Disordered" evidence="1">
    <location>
        <begin position="1"/>
        <end position="27"/>
    </location>
</feature>
<gene>
    <name evidence="2" type="ORF">SR933_02910</name>
</gene>
<sequence>MVHGTRKVHGSSTSSTRQGHHAIQKDIQRSSASIAELSHRYNLNPKMVRKWRHRSSVEDERMGPKQPSSTSLSDLEEVAAITFRHTTWLALNDCFFALQRFISHLTRSSLHWLHWRHSISQLPRQTDEAMDKPSFKHYSIGYLHMDI</sequence>
<dbReference type="GeneID" id="91009118"/>
<evidence type="ECO:0000256" key="1">
    <source>
        <dbReference type="SAM" id="MobiDB-lite"/>
    </source>
</evidence>
<accession>A0ABZ0T8D2</accession>
<feature type="region of interest" description="Disordered" evidence="1">
    <location>
        <begin position="52"/>
        <end position="72"/>
    </location>
</feature>
<evidence type="ECO:0008006" key="4">
    <source>
        <dbReference type="Google" id="ProtNLM"/>
    </source>
</evidence>
<protein>
    <recommendedName>
        <fullName evidence="4">Transposase</fullName>
    </recommendedName>
</protein>
<organism evidence="2 3">
    <name type="scientific">Halomonas elongata (strain ATCC 33173 / DSM 2581 / NBRC 15536 / NCIMB 2198 / 1H9)</name>
    <dbReference type="NCBI Taxonomy" id="768066"/>
    <lineage>
        <taxon>Bacteria</taxon>
        <taxon>Pseudomonadati</taxon>
        <taxon>Pseudomonadota</taxon>
        <taxon>Gammaproteobacteria</taxon>
        <taxon>Oceanospirillales</taxon>
        <taxon>Halomonadaceae</taxon>
        <taxon>Halomonas</taxon>
    </lineage>
</organism>
<evidence type="ECO:0000313" key="2">
    <source>
        <dbReference type="EMBL" id="WPU47853.1"/>
    </source>
</evidence>
<dbReference type="RefSeq" id="WP_041602410.1">
    <property type="nucleotide sequence ID" value="NC_014532.2"/>
</dbReference>
<proteinExistence type="predicted"/>
<keyword evidence="3" id="KW-1185">Reference proteome</keyword>
<dbReference type="Proteomes" id="UP001322512">
    <property type="component" value="Chromosome"/>
</dbReference>
<reference evidence="2 3" key="1">
    <citation type="submission" date="2023-11" db="EMBL/GenBank/DDBJ databases">
        <title>MicrobeMod: A computational toolkit for identifying prokaryotic methylation and restriction-modification with nanopore sequencing.</title>
        <authorList>
            <person name="Crits-Christoph A."/>
            <person name="Kang S.C."/>
            <person name="Lee H."/>
            <person name="Ostrov N."/>
        </authorList>
    </citation>
    <scope>NUCLEOTIDE SEQUENCE [LARGE SCALE GENOMIC DNA]</scope>
    <source>
        <strain evidence="2 3">ATCC 33173</strain>
    </source>
</reference>
<evidence type="ECO:0000313" key="3">
    <source>
        <dbReference type="Proteomes" id="UP001322512"/>
    </source>
</evidence>